<comment type="similarity">
    <text evidence="1">Belongs to the 'phage' integrase family.</text>
</comment>
<dbReference type="Pfam" id="PF00589">
    <property type="entry name" value="Phage_integrase"/>
    <property type="match status" value="1"/>
</dbReference>
<evidence type="ECO:0000256" key="1">
    <source>
        <dbReference type="ARBA" id="ARBA00008857"/>
    </source>
</evidence>
<dbReference type="EMBL" id="RBZU01000003">
    <property type="protein sequence ID" value="RKP56403.1"/>
    <property type="molecule type" value="Genomic_DNA"/>
</dbReference>
<evidence type="ECO:0000256" key="4">
    <source>
        <dbReference type="ARBA" id="ARBA00023172"/>
    </source>
</evidence>
<reference evidence="6 7" key="1">
    <citation type="submission" date="2018-10" db="EMBL/GenBank/DDBJ databases">
        <title>Robbsia sp. DHC34, isolated from soil.</title>
        <authorList>
            <person name="Gao Z.-H."/>
            <person name="Qiu L.-H."/>
        </authorList>
    </citation>
    <scope>NUCLEOTIDE SEQUENCE [LARGE SCALE GENOMIC DNA]</scope>
    <source>
        <strain evidence="6 7">DHC34</strain>
    </source>
</reference>
<dbReference type="InterPro" id="IPR011010">
    <property type="entry name" value="DNA_brk_join_enz"/>
</dbReference>
<proteinExistence type="inferred from homology"/>
<dbReference type="AlphaFoldDB" id="A0A494Y4H7"/>
<dbReference type="InterPro" id="IPR002104">
    <property type="entry name" value="Integrase_catalytic"/>
</dbReference>
<evidence type="ECO:0000259" key="5">
    <source>
        <dbReference type="PROSITE" id="PS51898"/>
    </source>
</evidence>
<dbReference type="RefSeq" id="WP_121085351.1">
    <property type="nucleotide sequence ID" value="NZ_RBZU01000003.1"/>
</dbReference>
<dbReference type="PROSITE" id="PS51898">
    <property type="entry name" value="TYR_RECOMBINASE"/>
    <property type="match status" value="1"/>
</dbReference>
<dbReference type="GO" id="GO:0003677">
    <property type="term" value="F:DNA binding"/>
    <property type="evidence" value="ECO:0007669"/>
    <property type="project" value="UniProtKB-KW"/>
</dbReference>
<sequence>MATRKKAKYPRVHAKHGAWYWIEPRAGKWIRLCAIDEGETKLVDRLSEERKKQERPEGSGDMRPLIDIYVRTHAHQHREKAWPKYGEYAGNGFRNVDVKNVRPAHVSHWLKVKYAEKLPMQRVMRAFLSGFFQWCVETNRISVNPCREVKLKKPKPNATYITDAHFAAIRSAMDSYTAERADGKLIERRIGKGALMQCFVDLCYLTVQRSTEIRMLKWSQVDRQAGVIHFLPSKTEDSSGIAVDFAISPEIAAVLDRIKELNGGVQYIGDSPVFRTVDTRGRAKPYEATSIRSAWRRACVRAKLTDEGYTIKMIRAKALTDAAKAGYDIKALQEAAAHSTPAMTEDYIKRRDVPVSGVRLHVPTAKMA</sequence>
<dbReference type="Gene3D" id="1.10.150.130">
    <property type="match status" value="1"/>
</dbReference>
<dbReference type="SUPFAM" id="SSF56349">
    <property type="entry name" value="DNA breaking-rejoining enzymes"/>
    <property type="match status" value="1"/>
</dbReference>
<feature type="domain" description="Tyr recombinase" evidence="5">
    <location>
        <begin position="156"/>
        <end position="360"/>
    </location>
</feature>
<name>A0A494Y4H7_9BURK</name>
<organism evidence="6 7">
    <name type="scientific">Pararobbsia silviterrae</name>
    <dbReference type="NCBI Taxonomy" id="1792498"/>
    <lineage>
        <taxon>Bacteria</taxon>
        <taxon>Pseudomonadati</taxon>
        <taxon>Pseudomonadota</taxon>
        <taxon>Betaproteobacteria</taxon>
        <taxon>Burkholderiales</taxon>
        <taxon>Burkholderiaceae</taxon>
        <taxon>Pararobbsia</taxon>
    </lineage>
</organism>
<dbReference type="GO" id="GO:0006310">
    <property type="term" value="P:DNA recombination"/>
    <property type="evidence" value="ECO:0007669"/>
    <property type="project" value="UniProtKB-KW"/>
</dbReference>
<comment type="caution">
    <text evidence="6">The sequence shown here is derived from an EMBL/GenBank/DDBJ whole genome shotgun (WGS) entry which is preliminary data.</text>
</comment>
<keyword evidence="2" id="KW-0229">DNA integration</keyword>
<dbReference type="Gene3D" id="1.10.443.10">
    <property type="entry name" value="Intergrase catalytic core"/>
    <property type="match status" value="1"/>
</dbReference>
<dbReference type="InterPro" id="IPR010998">
    <property type="entry name" value="Integrase_recombinase_N"/>
</dbReference>
<evidence type="ECO:0000256" key="2">
    <source>
        <dbReference type="ARBA" id="ARBA00022908"/>
    </source>
</evidence>
<dbReference type="InterPro" id="IPR050808">
    <property type="entry name" value="Phage_Integrase"/>
</dbReference>
<evidence type="ECO:0000313" key="6">
    <source>
        <dbReference type="EMBL" id="RKP56403.1"/>
    </source>
</evidence>
<accession>A0A494Y4H7</accession>
<keyword evidence="3" id="KW-0238">DNA-binding</keyword>
<dbReference type="GO" id="GO:0015074">
    <property type="term" value="P:DNA integration"/>
    <property type="evidence" value="ECO:0007669"/>
    <property type="project" value="UniProtKB-KW"/>
</dbReference>
<gene>
    <name evidence="6" type="ORF">D7S86_08380</name>
</gene>
<evidence type="ECO:0000256" key="3">
    <source>
        <dbReference type="ARBA" id="ARBA00023125"/>
    </source>
</evidence>
<keyword evidence="4" id="KW-0233">DNA recombination</keyword>
<evidence type="ECO:0000313" key="7">
    <source>
        <dbReference type="Proteomes" id="UP000270342"/>
    </source>
</evidence>
<dbReference type="InterPro" id="IPR013762">
    <property type="entry name" value="Integrase-like_cat_sf"/>
</dbReference>
<protein>
    <submittedName>
        <fullName evidence="6">Integrase</fullName>
    </submittedName>
</protein>
<keyword evidence="7" id="KW-1185">Reference proteome</keyword>
<dbReference type="PANTHER" id="PTHR30629">
    <property type="entry name" value="PROPHAGE INTEGRASE"/>
    <property type="match status" value="1"/>
</dbReference>
<dbReference type="Proteomes" id="UP000270342">
    <property type="component" value="Unassembled WGS sequence"/>
</dbReference>
<dbReference type="PANTHER" id="PTHR30629:SF2">
    <property type="entry name" value="PROPHAGE INTEGRASE INTS-RELATED"/>
    <property type="match status" value="1"/>
</dbReference>
<dbReference type="OrthoDB" id="662444at2"/>